<name>Q1EIQ8_9ZZZZ</name>
<evidence type="ECO:0008006" key="2">
    <source>
        <dbReference type="Google" id="ProtNLM"/>
    </source>
</evidence>
<dbReference type="PANTHER" id="PTHR36456">
    <property type="entry name" value="UPF0232 PROTEIN SCO3875"/>
    <property type="match status" value="1"/>
</dbReference>
<dbReference type="Pfam" id="PF05258">
    <property type="entry name" value="DciA"/>
    <property type="match status" value="1"/>
</dbReference>
<protein>
    <recommendedName>
        <fullName evidence="2">DUF721 domain-containing protein</fullName>
    </recommendedName>
</protein>
<organism evidence="1">
    <name type="scientific">uncultured microorganism</name>
    <dbReference type="NCBI Taxonomy" id="358574"/>
    <lineage>
        <taxon>unclassified sequences</taxon>
        <taxon>environmental samples</taxon>
    </lineage>
</organism>
<proteinExistence type="predicted"/>
<dbReference type="AlphaFoldDB" id="Q1EIQ8"/>
<dbReference type="InterPro" id="IPR007922">
    <property type="entry name" value="DciA-like"/>
</dbReference>
<accession>Q1EIQ8</accession>
<dbReference type="PANTHER" id="PTHR36456:SF1">
    <property type="entry name" value="UPF0232 PROTEIN SCO3875"/>
    <property type="match status" value="1"/>
</dbReference>
<sequence>MKRTEAKNVGQIINDLLKKENLDVALDEHRASALWPQIVGDGINRYTISRSVTGGVMTVRLSSASLANELMLIRASIIQRINEALGREIIHEIIFK</sequence>
<reference evidence="1" key="1">
    <citation type="journal article" date="2006" name="J. Biol. Chem.">
        <title>Novel polyphenol oxidase mined from a metagenome expression library of bovine rumen: biochemical properties, structural analysis, and phylogenetic relationships.</title>
        <authorList>
            <person name="Beloqui A."/>
            <person name="Pita M."/>
            <person name="Polaina J."/>
            <person name="Martinez-Arias A."/>
            <person name="Golyshina O.V."/>
            <person name="Zumarraga M."/>
            <person name="Yakimov M.M."/>
            <person name="Garcia-Arellano H."/>
            <person name="Alcalde M."/>
            <person name="Fernandez V.M."/>
            <person name="Elborough K."/>
            <person name="Andreu J.M."/>
            <person name="Ballesteros A."/>
            <person name="Plou F.J."/>
            <person name="Timmis K.N."/>
            <person name="Ferrer M."/>
            <person name="Golyshin P.N."/>
        </authorList>
    </citation>
    <scope>NUCLEOTIDE SEQUENCE</scope>
</reference>
<evidence type="ECO:0000313" key="1">
    <source>
        <dbReference type="EMBL" id="CAK32506.1"/>
    </source>
</evidence>
<dbReference type="EMBL" id="AM269758">
    <property type="protein sequence ID" value="CAK32506.1"/>
    <property type="molecule type" value="Genomic_DNA"/>
</dbReference>